<dbReference type="GO" id="GO:0005615">
    <property type="term" value="C:extracellular space"/>
    <property type="evidence" value="ECO:0007669"/>
    <property type="project" value="InterPro"/>
</dbReference>
<dbReference type="Gene3D" id="3.30.497.10">
    <property type="entry name" value="Antithrombin, subunit I, domain 2"/>
    <property type="match status" value="1"/>
</dbReference>
<comment type="caution">
    <text evidence="12">The sequence shown here is derived from an EMBL/GenBank/DDBJ whole genome shotgun (WGS) entry which is preliminary data.</text>
</comment>
<protein>
    <recommendedName>
        <fullName evidence="5">Plasminogen activator inhibitor 1</fullName>
    </recommendedName>
    <alternativeName>
        <fullName evidence="6">Endothelial plasminogen activator inhibitor</fullName>
    </alternativeName>
    <alternativeName>
        <fullName evidence="7">Serpin E1</fullName>
    </alternativeName>
</protein>
<sequence length="402" mass="45109">MQVVFVLFCLVGAALCTVVTERQVDFGMRVFQEVAKSSSNQRNLVFSPYGISSVMGMAQMGAAGNTLRQLHTHMGYSLQVRGAPRQQRLLQKQLASEGALQVANAVMADRRLRLERAFRRGLAKAFQSDVHQVDYTEPEMAVRVINDWVYDNTEGMIPDFLPSGSVGEETRLVLLNAIHFQGRWKVPFDPKLTQERVFHCPNGSLVSVPMMQMTSRFNYGEFMTADGLEYDVIELPYEGDTLSMFLVSPFERDMPLSELTQGLNGRSIQEWRAGLRRVSRQLALPRFSIDTETDLKDALSDLGLGDIFSEREADFSRMSAFENLFVSKVLQRVKIEVNEEGTTGSSATAAIIYSRMAIEEVTLDRPFLFLVQHKATGKTPLAHCSTAPLHHYSATLSYCHTV</sequence>
<keyword evidence="13" id="KW-1185">Reference proteome</keyword>
<dbReference type="GO" id="GO:0004867">
    <property type="term" value="F:serine-type endopeptidase inhibitor activity"/>
    <property type="evidence" value="ECO:0007669"/>
    <property type="project" value="UniProtKB-KW"/>
</dbReference>
<comment type="similarity">
    <text evidence="1 9">Belongs to the serpin family.</text>
</comment>
<reference evidence="12" key="1">
    <citation type="journal article" date="2021" name="Cell">
        <title>Tracing the genetic footprints of vertebrate landing in non-teleost ray-finned fishes.</title>
        <authorList>
            <person name="Bi X."/>
            <person name="Wang K."/>
            <person name="Yang L."/>
            <person name="Pan H."/>
            <person name="Jiang H."/>
            <person name="Wei Q."/>
            <person name="Fang M."/>
            <person name="Yu H."/>
            <person name="Zhu C."/>
            <person name="Cai Y."/>
            <person name="He Y."/>
            <person name="Gan X."/>
            <person name="Zeng H."/>
            <person name="Yu D."/>
            <person name="Zhu Y."/>
            <person name="Jiang H."/>
            <person name="Qiu Q."/>
            <person name="Yang H."/>
            <person name="Zhang Y.E."/>
            <person name="Wang W."/>
            <person name="Zhu M."/>
            <person name="He S."/>
            <person name="Zhang G."/>
        </authorList>
    </citation>
    <scope>NUCLEOTIDE SEQUENCE</scope>
    <source>
        <strain evidence="12">Allg_001</strain>
    </source>
</reference>
<dbReference type="SMART" id="SM00093">
    <property type="entry name" value="SERPIN"/>
    <property type="match status" value="1"/>
</dbReference>
<proteinExistence type="inferred from homology"/>
<feature type="non-terminal residue" evidence="12">
    <location>
        <position position="402"/>
    </location>
</feature>
<evidence type="ECO:0000256" key="7">
    <source>
        <dbReference type="ARBA" id="ARBA00043166"/>
    </source>
</evidence>
<evidence type="ECO:0000256" key="4">
    <source>
        <dbReference type="ARBA" id="ARBA00022900"/>
    </source>
</evidence>
<dbReference type="InterPro" id="IPR000215">
    <property type="entry name" value="Serpin_fam"/>
</dbReference>
<accession>A0A8J7NL94</accession>
<dbReference type="Pfam" id="PF00079">
    <property type="entry name" value="Serpin"/>
    <property type="match status" value="1"/>
</dbReference>
<dbReference type="SUPFAM" id="SSF56574">
    <property type="entry name" value="Serpins"/>
    <property type="match status" value="1"/>
</dbReference>
<comment type="subunit">
    <text evidence="8">Forms a heterodimer with TMPRSS7. Interacts with VTN. Binds LRP1B; binding is followed by internalization and degradation. Interacts with PPP1CB. In complex with PLAU/uPA, interacts with PLAUR/uPAR. Interacts with SORL1 and LRP1, either alone or in complex with PLAU; these interactions are abolished in the presence of LRPAP1/RAP. The ternary complex composed of PLAUR-PLAU-PAI1 also interacts with SORL1. Interacts with PLAT/tPA. Also interacts with SORL1, when complexed to PLAT/tPA.</text>
</comment>
<feature type="signal peptide" evidence="10">
    <location>
        <begin position="1"/>
        <end position="16"/>
    </location>
</feature>
<keyword evidence="2" id="KW-0646">Protease inhibitor</keyword>
<evidence type="ECO:0000313" key="12">
    <source>
        <dbReference type="EMBL" id="MBN3314811.1"/>
    </source>
</evidence>
<dbReference type="FunFam" id="3.30.497.10:FF:000006">
    <property type="entry name" value="Plasminogen activator inhibitor 1"/>
    <property type="match status" value="1"/>
</dbReference>
<evidence type="ECO:0000256" key="9">
    <source>
        <dbReference type="RuleBase" id="RU000411"/>
    </source>
</evidence>
<dbReference type="Gene3D" id="2.30.39.10">
    <property type="entry name" value="Alpha-1-antitrypsin, domain 1"/>
    <property type="match status" value="1"/>
</dbReference>
<dbReference type="PANTHER" id="PTHR11461:SF49">
    <property type="entry name" value="PLASMINOGEN ACTIVATOR INHIBITOR 1"/>
    <property type="match status" value="1"/>
</dbReference>
<dbReference type="AlphaFoldDB" id="A0A8J7NL94"/>
<dbReference type="GO" id="GO:0010757">
    <property type="term" value="P:negative regulation of plasminogen activation"/>
    <property type="evidence" value="ECO:0007669"/>
    <property type="project" value="TreeGrafter"/>
</dbReference>
<organism evidence="12 13">
    <name type="scientific">Atractosteus spatula</name>
    <name type="common">Alligator gar</name>
    <name type="synonym">Lepisosteus spatula</name>
    <dbReference type="NCBI Taxonomy" id="7917"/>
    <lineage>
        <taxon>Eukaryota</taxon>
        <taxon>Metazoa</taxon>
        <taxon>Chordata</taxon>
        <taxon>Craniata</taxon>
        <taxon>Vertebrata</taxon>
        <taxon>Euteleostomi</taxon>
        <taxon>Actinopterygii</taxon>
        <taxon>Neopterygii</taxon>
        <taxon>Holostei</taxon>
        <taxon>Semionotiformes</taxon>
        <taxon>Lepisosteidae</taxon>
        <taxon>Atractosteus</taxon>
    </lineage>
</organism>
<evidence type="ECO:0000256" key="5">
    <source>
        <dbReference type="ARBA" id="ARBA00040523"/>
    </source>
</evidence>
<feature type="non-terminal residue" evidence="12">
    <location>
        <position position="1"/>
    </location>
</feature>
<evidence type="ECO:0000259" key="11">
    <source>
        <dbReference type="SMART" id="SM00093"/>
    </source>
</evidence>
<feature type="domain" description="Serpin" evidence="11">
    <location>
        <begin position="28"/>
        <end position="380"/>
    </location>
</feature>
<dbReference type="InterPro" id="IPR023796">
    <property type="entry name" value="Serpin_dom"/>
</dbReference>
<dbReference type="EMBL" id="JAAWVO010017430">
    <property type="protein sequence ID" value="MBN3314811.1"/>
    <property type="molecule type" value="Genomic_DNA"/>
</dbReference>
<dbReference type="InterPro" id="IPR042178">
    <property type="entry name" value="Serpin_sf_1"/>
</dbReference>
<evidence type="ECO:0000256" key="3">
    <source>
        <dbReference type="ARBA" id="ARBA00022729"/>
    </source>
</evidence>
<keyword evidence="4" id="KW-0722">Serine protease inhibitor</keyword>
<dbReference type="PANTHER" id="PTHR11461">
    <property type="entry name" value="SERINE PROTEASE INHIBITOR, SERPIN"/>
    <property type="match status" value="1"/>
</dbReference>
<dbReference type="Proteomes" id="UP000736164">
    <property type="component" value="Unassembled WGS sequence"/>
</dbReference>
<dbReference type="InterPro" id="IPR036186">
    <property type="entry name" value="Serpin_sf"/>
</dbReference>
<feature type="chain" id="PRO_5035207896" description="Plasminogen activator inhibitor 1" evidence="10">
    <location>
        <begin position="17"/>
        <end position="402"/>
    </location>
</feature>
<evidence type="ECO:0000313" key="13">
    <source>
        <dbReference type="Proteomes" id="UP000736164"/>
    </source>
</evidence>
<dbReference type="GO" id="GO:0061044">
    <property type="term" value="P:negative regulation of vascular wound healing"/>
    <property type="evidence" value="ECO:0007669"/>
    <property type="project" value="TreeGrafter"/>
</dbReference>
<evidence type="ECO:0000256" key="10">
    <source>
        <dbReference type="SAM" id="SignalP"/>
    </source>
</evidence>
<dbReference type="InterPro" id="IPR042185">
    <property type="entry name" value="Serpin_sf_2"/>
</dbReference>
<keyword evidence="3 10" id="KW-0732">Signal</keyword>
<gene>
    <name evidence="12" type="primary">Serpine1</name>
    <name evidence="12" type="ORF">GTO95_0005996</name>
</gene>
<evidence type="ECO:0000256" key="2">
    <source>
        <dbReference type="ARBA" id="ARBA00022690"/>
    </source>
</evidence>
<evidence type="ECO:0000256" key="6">
    <source>
        <dbReference type="ARBA" id="ARBA00041825"/>
    </source>
</evidence>
<evidence type="ECO:0000256" key="8">
    <source>
        <dbReference type="ARBA" id="ARBA00066062"/>
    </source>
</evidence>
<evidence type="ECO:0000256" key="1">
    <source>
        <dbReference type="ARBA" id="ARBA00009500"/>
    </source>
</evidence>
<name>A0A8J7NL94_ATRSP</name>